<organism evidence="1 2">
    <name type="scientific">Pisolithus tinctorius Marx 270</name>
    <dbReference type="NCBI Taxonomy" id="870435"/>
    <lineage>
        <taxon>Eukaryota</taxon>
        <taxon>Fungi</taxon>
        <taxon>Dikarya</taxon>
        <taxon>Basidiomycota</taxon>
        <taxon>Agaricomycotina</taxon>
        <taxon>Agaricomycetes</taxon>
        <taxon>Agaricomycetidae</taxon>
        <taxon>Boletales</taxon>
        <taxon>Sclerodermatineae</taxon>
        <taxon>Pisolithaceae</taxon>
        <taxon>Pisolithus</taxon>
    </lineage>
</organism>
<dbReference type="AlphaFoldDB" id="A0A0C3J759"/>
<evidence type="ECO:0000313" key="2">
    <source>
        <dbReference type="Proteomes" id="UP000054217"/>
    </source>
</evidence>
<name>A0A0C3J759_PISTI</name>
<reference evidence="1 2" key="1">
    <citation type="submission" date="2014-04" db="EMBL/GenBank/DDBJ databases">
        <authorList>
            <consortium name="DOE Joint Genome Institute"/>
            <person name="Kuo A."/>
            <person name="Kohler A."/>
            <person name="Costa M.D."/>
            <person name="Nagy L.G."/>
            <person name="Floudas D."/>
            <person name="Copeland A."/>
            <person name="Barry K.W."/>
            <person name="Cichocki N."/>
            <person name="Veneault-Fourrey C."/>
            <person name="LaButti K."/>
            <person name="Lindquist E.A."/>
            <person name="Lipzen A."/>
            <person name="Lundell T."/>
            <person name="Morin E."/>
            <person name="Murat C."/>
            <person name="Sun H."/>
            <person name="Tunlid A."/>
            <person name="Henrissat B."/>
            <person name="Grigoriev I.V."/>
            <person name="Hibbett D.S."/>
            <person name="Martin F."/>
            <person name="Nordberg H.P."/>
            <person name="Cantor M.N."/>
            <person name="Hua S.X."/>
        </authorList>
    </citation>
    <scope>NUCLEOTIDE SEQUENCE [LARGE SCALE GENOMIC DNA]</scope>
    <source>
        <strain evidence="1 2">Marx 270</strain>
    </source>
</reference>
<keyword evidence="2" id="KW-1185">Reference proteome</keyword>
<reference evidence="2" key="2">
    <citation type="submission" date="2015-01" db="EMBL/GenBank/DDBJ databases">
        <title>Evolutionary Origins and Diversification of the Mycorrhizal Mutualists.</title>
        <authorList>
            <consortium name="DOE Joint Genome Institute"/>
            <consortium name="Mycorrhizal Genomics Consortium"/>
            <person name="Kohler A."/>
            <person name="Kuo A."/>
            <person name="Nagy L.G."/>
            <person name="Floudas D."/>
            <person name="Copeland A."/>
            <person name="Barry K.W."/>
            <person name="Cichocki N."/>
            <person name="Veneault-Fourrey C."/>
            <person name="LaButti K."/>
            <person name="Lindquist E.A."/>
            <person name="Lipzen A."/>
            <person name="Lundell T."/>
            <person name="Morin E."/>
            <person name="Murat C."/>
            <person name="Riley R."/>
            <person name="Ohm R."/>
            <person name="Sun H."/>
            <person name="Tunlid A."/>
            <person name="Henrissat B."/>
            <person name="Grigoriev I.V."/>
            <person name="Hibbett D.S."/>
            <person name="Martin F."/>
        </authorList>
    </citation>
    <scope>NUCLEOTIDE SEQUENCE [LARGE SCALE GENOMIC DNA]</scope>
    <source>
        <strain evidence="2">Marx 270</strain>
    </source>
</reference>
<dbReference type="InParanoid" id="A0A0C3J759"/>
<accession>A0A0C3J759</accession>
<protein>
    <submittedName>
        <fullName evidence="1">Uncharacterized protein</fullName>
    </submittedName>
</protein>
<evidence type="ECO:0000313" key="1">
    <source>
        <dbReference type="EMBL" id="KIO04848.1"/>
    </source>
</evidence>
<dbReference type="EMBL" id="KN831969">
    <property type="protein sequence ID" value="KIO04848.1"/>
    <property type="molecule type" value="Genomic_DNA"/>
</dbReference>
<gene>
    <name evidence="1" type="ORF">M404DRAFT_541416</name>
</gene>
<proteinExistence type="predicted"/>
<dbReference type="Proteomes" id="UP000054217">
    <property type="component" value="Unassembled WGS sequence"/>
</dbReference>
<sequence length="97" mass="11135">MRTKKRDLGYLIGITHPMGYPRAISRSDLLIRNCSCGHCFHLQGNVSFEIPGNYDRRPRGRRASEGHAEILMPVASACKRIQNFRMQPRYRCGERGT</sequence>
<dbReference type="HOGENOM" id="CLU_2347564_0_0_1"/>